<evidence type="ECO:0000256" key="1">
    <source>
        <dbReference type="SAM" id="MobiDB-lite"/>
    </source>
</evidence>
<dbReference type="InterPro" id="IPR018379">
    <property type="entry name" value="BEN_domain"/>
</dbReference>
<dbReference type="GO" id="GO:0000183">
    <property type="term" value="P:rDNA heterochromatin formation"/>
    <property type="evidence" value="ECO:0007669"/>
    <property type="project" value="InterPro"/>
</dbReference>
<gene>
    <name evidence="2" type="ORF">PACLA_8A036309</name>
</gene>
<dbReference type="Proteomes" id="UP001152795">
    <property type="component" value="Unassembled WGS sequence"/>
</dbReference>
<dbReference type="InterPro" id="IPR033583">
    <property type="entry name" value="BEND3"/>
</dbReference>
<accession>A0A7D9LHT3</accession>
<dbReference type="SMART" id="SM01025">
    <property type="entry name" value="BEN"/>
    <property type="match status" value="1"/>
</dbReference>
<dbReference type="PANTHER" id="PTHR28665">
    <property type="entry name" value="BEN DOMAIN-CONTAINING PROTEIN 3"/>
    <property type="match status" value="1"/>
</dbReference>
<dbReference type="EMBL" id="CACRXK020019823">
    <property type="protein sequence ID" value="CAB4034107.1"/>
    <property type="molecule type" value="Genomic_DNA"/>
</dbReference>
<dbReference type="Pfam" id="PF10523">
    <property type="entry name" value="BEN"/>
    <property type="match status" value="1"/>
</dbReference>
<evidence type="ECO:0000313" key="3">
    <source>
        <dbReference type="Proteomes" id="UP001152795"/>
    </source>
</evidence>
<evidence type="ECO:0000313" key="2">
    <source>
        <dbReference type="EMBL" id="CAB4034107.1"/>
    </source>
</evidence>
<dbReference type="AlphaFoldDB" id="A0A7D9LHT3"/>
<sequence length="338" mass="36576">MASSSEDSETSLFTIDNAATQFGNSVQQRHSFASTKFSVLQLPQLHLEKATVLHRFAPGTRSSPVSSPSTSVATCSPCLDGPDATRSLSSPLPGPSGKTISSPISPTFSVSGLSSPSISSPASFVSIRDSPLVRFPRSPVPQKRIKLSSAARSLTSSYTQPYVPPSSKEISKIFCICTRIENKVDRLTEIIIENSEQDGGNFDRLDGDIMTIHNEVNLETSLSEQSSVTGISDNNQVRMIHDNILQLRNQSSSATSFAVKLVRQMFEPHELVGRNVSGVRGKKPLDGSKIGKIKETVNQFYPAPTAEALETWKNCRKAIDSFLRKTHSASTSTATNNS</sequence>
<keyword evidence="3" id="KW-1185">Reference proteome</keyword>
<dbReference type="GO" id="GO:0000792">
    <property type="term" value="C:heterochromatin"/>
    <property type="evidence" value="ECO:0007669"/>
    <property type="project" value="InterPro"/>
</dbReference>
<feature type="compositionally biased region" description="Low complexity" evidence="1">
    <location>
        <begin position="87"/>
        <end position="97"/>
    </location>
</feature>
<dbReference type="OrthoDB" id="5989657at2759"/>
<dbReference type="PANTHER" id="PTHR28665:SF1">
    <property type="entry name" value="BEN DOMAIN-CONTAINING PROTEIN 3"/>
    <property type="match status" value="1"/>
</dbReference>
<dbReference type="GO" id="GO:0003677">
    <property type="term" value="F:DNA binding"/>
    <property type="evidence" value="ECO:0007669"/>
    <property type="project" value="InterPro"/>
</dbReference>
<proteinExistence type="predicted"/>
<protein>
    <submittedName>
        <fullName evidence="2">Uncharacterized protein</fullName>
    </submittedName>
</protein>
<comment type="caution">
    <text evidence="2">The sequence shown here is derived from an EMBL/GenBank/DDBJ whole genome shotgun (WGS) entry which is preliminary data.</text>
</comment>
<reference evidence="2" key="1">
    <citation type="submission" date="2020-04" db="EMBL/GenBank/DDBJ databases">
        <authorList>
            <person name="Alioto T."/>
            <person name="Alioto T."/>
            <person name="Gomez Garrido J."/>
        </authorList>
    </citation>
    <scope>NUCLEOTIDE SEQUENCE</scope>
    <source>
        <strain evidence="2">A484AB</strain>
    </source>
</reference>
<name>A0A7D9LHT3_PARCT</name>
<organism evidence="2 3">
    <name type="scientific">Paramuricea clavata</name>
    <name type="common">Red gorgonian</name>
    <name type="synonym">Violescent sea-whip</name>
    <dbReference type="NCBI Taxonomy" id="317549"/>
    <lineage>
        <taxon>Eukaryota</taxon>
        <taxon>Metazoa</taxon>
        <taxon>Cnidaria</taxon>
        <taxon>Anthozoa</taxon>
        <taxon>Octocorallia</taxon>
        <taxon>Malacalcyonacea</taxon>
        <taxon>Plexauridae</taxon>
        <taxon>Paramuricea</taxon>
    </lineage>
</organism>
<feature type="region of interest" description="Disordered" evidence="1">
    <location>
        <begin position="84"/>
        <end position="103"/>
    </location>
</feature>